<keyword evidence="3 9" id="KW-0812">Transmembrane</keyword>
<dbReference type="GO" id="GO:0030594">
    <property type="term" value="F:neurotransmitter receptor activity"/>
    <property type="evidence" value="ECO:0000318"/>
    <property type="project" value="GO_Central"/>
</dbReference>
<dbReference type="Proteomes" id="UP000009022">
    <property type="component" value="Unassembled WGS sequence"/>
</dbReference>
<feature type="domain" description="G-protein coupled receptors family 1 profile" evidence="10">
    <location>
        <begin position="39"/>
        <end position="306"/>
    </location>
</feature>
<dbReference type="PhylomeDB" id="B3RJH3"/>
<dbReference type="PRINTS" id="PR00237">
    <property type="entry name" value="GPCRRHODOPSN"/>
</dbReference>
<evidence type="ECO:0000256" key="7">
    <source>
        <dbReference type="ARBA" id="ARBA00023170"/>
    </source>
</evidence>
<dbReference type="CTD" id="6750236"/>
<dbReference type="EMBL" id="DS985241">
    <property type="protein sequence ID" value="EDV29096.1"/>
    <property type="molecule type" value="Genomic_DNA"/>
</dbReference>
<keyword evidence="5" id="KW-0297">G-protein coupled receptor</keyword>
<evidence type="ECO:0000256" key="3">
    <source>
        <dbReference type="ARBA" id="ARBA00022692"/>
    </source>
</evidence>
<keyword evidence="7" id="KW-0675">Receptor</keyword>
<feature type="transmembrane region" description="Helical" evidence="9">
    <location>
        <begin position="26"/>
        <end position="47"/>
    </location>
</feature>
<keyword evidence="4 9" id="KW-1133">Transmembrane helix</keyword>
<dbReference type="GO" id="GO:0007268">
    <property type="term" value="P:chemical synaptic transmission"/>
    <property type="evidence" value="ECO:0000318"/>
    <property type="project" value="GO_Central"/>
</dbReference>
<evidence type="ECO:0000259" key="10">
    <source>
        <dbReference type="PROSITE" id="PS50262"/>
    </source>
</evidence>
<dbReference type="GO" id="GO:0004993">
    <property type="term" value="F:G protein-coupled serotonin receptor activity"/>
    <property type="evidence" value="ECO:0000318"/>
    <property type="project" value="GO_Central"/>
</dbReference>
<dbReference type="CDD" id="cd00637">
    <property type="entry name" value="7tm_classA_rhodopsin-like"/>
    <property type="match status" value="1"/>
</dbReference>
<dbReference type="InterPro" id="IPR017452">
    <property type="entry name" value="GPCR_Rhodpsn_7TM"/>
</dbReference>
<evidence type="ECO:0000256" key="6">
    <source>
        <dbReference type="ARBA" id="ARBA00023136"/>
    </source>
</evidence>
<keyword evidence="6 9" id="KW-0472">Membrane</keyword>
<organism evidence="11 12">
    <name type="scientific">Trichoplax adhaerens</name>
    <name type="common">Trichoplax reptans</name>
    <dbReference type="NCBI Taxonomy" id="10228"/>
    <lineage>
        <taxon>Eukaryota</taxon>
        <taxon>Metazoa</taxon>
        <taxon>Placozoa</taxon>
        <taxon>Uniplacotomia</taxon>
        <taxon>Trichoplacea</taxon>
        <taxon>Trichoplacidae</taxon>
        <taxon>Trichoplax</taxon>
    </lineage>
</organism>
<comment type="subcellular location">
    <subcellularLocation>
        <location evidence="1">Cell membrane</location>
        <topology evidence="1">Multi-pass membrane protein</topology>
    </subcellularLocation>
</comment>
<dbReference type="GO" id="GO:0045202">
    <property type="term" value="C:synapse"/>
    <property type="evidence" value="ECO:0007669"/>
    <property type="project" value="GOC"/>
</dbReference>
<name>B3RJH3_TRIAD</name>
<dbReference type="GO" id="GO:0030425">
    <property type="term" value="C:dendrite"/>
    <property type="evidence" value="ECO:0000318"/>
    <property type="project" value="GO_Central"/>
</dbReference>
<dbReference type="InterPro" id="IPR000276">
    <property type="entry name" value="GPCR_Rhodpsn"/>
</dbReference>
<gene>
    <name evidence="11" type="ORF">TRIADDRAFT_52625</name>
</gene>
<evidence type="ECO:0000256" key="8">
    <source>
        <dbReference type="ARBA" id="ARBA00023224"/>
    </source>
</evidence>
<feature type="transmembrane region" description="Helical" evidence="9">
    <location>
        <begin position="59"/>
        <end position="77"/>
    </location>
</feature>
<feature type="transmembrane region" description="Helical" evidence="9">
    <location>
        <begin position="135"/>
        <end position="156"/>
    </location>
</feature>
<proteinExistence type="predicted"/>
<dbReference type="Pfam" id="PF00001">
    <property type="entry name" value="7tm_1"/>
    <property type="match status" value="1"/>
</dbReference>
<dbReference type="Gene3D" id="1.20.1070.10">
    <property type="entry name" value="Rhodopsin 7-helix transmembrane proteins"/>
    <property type="match status" value="1"/>
</dbReference>
<dbReference type="OrthoDB" id="10018303at2759"/>
<feature type="transmembrane region" description="Helical" evidence="9">
    <location>
        <begin position="97"/>
        <end position="115"/>
    </location>
</feature>
<dbReference type="AlphaFoldDB" id="B3RJH3"/>
<dbReference type="STRING" id="10228.B3RJH3"/>
<evidence type="ECO:0000313" key="11">
    <source>
        <dbReference type="EMBL" id="EDV29096.1"/>
    </source>
</evidence>
<evidence type="ECO:0000313" key="12">
    <source>
        <dbReference type="Proteomes" id="UP000009022"/>
    </source>
</evidence>
<dbReference type="PANTHER" id="PTHR24249:SF372">
    <property type="entry name" value="G-PROTEIN COUPLED RECEPTORS FAMILY 1 PROFILE DOMAIN-CONTAINING PROTEIN"/>
    <property type="match status" value="1"/>
</dbReference>
<dbReference type="SUPFAM" id="SSF81321">
    <property type="entry name" value="Family A G protein-coupled receptor-like"/>
    <property type="match status" value="1"/>
</dbReference>
<dbReference type="KEGG" id="tad:TRIADDRAFT_52625"/>
<dbReference type="GO" id="GO:0007187">
    <property type="term" value="P:G protein-coupled receptor signaling pathway, coupled to cyclic nucleotide second messenger"/>
    <property type="evidence" value="ECO:0000318"/>
    <property type="project" value="GO_Central"/>
</dbReference>
<evidence type="ECO:0000256" key="2">
    <source>
        <dbReference type="ARBA" id="ARBA00022475"/>
    </source>
</evidence>
<dbReference type="PANTHER" id="PTHR24249">
    <property type="entry name" value="HISTAMINE RECEPTOR-RELATED G-PROTEIN COUPLED RECEPTOR"/>
    <property type="match status" value="1"/>
</dbReference>
<reference evidence="11 12" key="1">
    <citation type="journal article" date="2008" name="Nature">
        <title>The Trichoplax genome and the nature of placozoans.</title>
        <authorList>
            <person name="Srivastava M."/>
            <person name="Begovic E."/>
            <person name="Chapman J."/>
            <person name="Putnam N.H."/>
            <person name="Hellsten U."/>
            <person name="Kawashima T."/>
            <person name="Kuo A."/>
            <person name="Mitros T."/>
            <person name="Salamov A."/>
            <person name="Carpenter M.L."/>
            <person name="Signorovitch A.Y."/>
            <person name="Moreno M.A."/>
            <person name="Kamm K."/>
            <person name="Grimwood J."/>
            <person name="Schmutz J."/>
            <person name="Shapiro H."/>
            <person name="Grigoriev I.V."/>
            <person name="Buss L.W."/>
            <person name="Schierwater B."/>
            <person name="Dellaporta S.L."/>
            <person name="Rokhsar D.S."/>
        </authorList>
    </citation>
    <scope>NUCLEOTIDE SEQUENCE [LARGE SCALE GENOMIC DNA]</scope>
    <source>
        <strain evidence="11 12">Grell-BS-1999</strain>
    </source>
</reference>
<protein>
    <recommendedName>
        <fullName evidence="10">G-protein coupled receptors family 1 profile domain-containing protein</fullName>
    </recommendedName>
</protein>
<dbReference type="InParanoid" id="B3RJH3"/>
<feature type="transmembrane region" description="Helical" evidence="9">
    <location>
        <begin position="250"/>
        <end position="272"/>
    </location>
</feature>
<dbReference type="InterPro" id="IPR050569">
    <property type="entry name" value="TAAR"/>
</dbReference>
<sequence length="352" mass="40410">MALNATMVAAQVNYPTKDPSLVPGVVISYAILGVLIVLTNSSILLIMLLRKQSLVPQNYLMISLFIDDILFACLYIFPRFLNPFWIRDIQYCAILPALGQMIIVNTNLHLCWISVEKYIAIGYPRWHKLHVRRAFTLPAIILTWFISLLFVCYPYFDFRDLGPISCFLGGPRDKEFRFELVLYSFLFFIPLIAMSITYTRIFIVAKRLSSKSFQKHRYSGLAENGRCEDLSINQVYTKQRVKHHYKTAKVLGAMVSVFFIGWFPFVSISIVLRSMDYQVIPQNLYTVVGIIRYIAFSTLIINPILYGYFIAEVRQTIARATKCTHRSTGALQAPRIEPLTVAFRNAINVKNA</sequence>
<dbReference type="PROSITE" id="PS50262">
    <property type="entry name" value="G_PROTEIN_RECEP_F1_2"/>
    <property type="match status" value="1"/>
</dbReference>
<evidence type="ECO:0000256" key="5">
    <source>
        <dbReference type="ARBA" id="ARBA00023040"/>
    </source>
</evidence>
<keyword evidence="2" id="KW-1003">Cell membrane</keyword>
<evidence type="ECO:0000256" key="9">
    <source>
        <dbReference type="SAM" id="Phobius"/>
    </source>
</evidence>
<accession>B3RJH3</accession>
<dbReference type="eggNOG" id="KOG3656">
    <property type="taxonomic scope" value="Eukaryota"/>
</dbReference>
<dbReference type="HOGENOM" id="CLU_009579_5_0_1"/>
<keyword evidence="8" id="KW-0807">Transducer</keyword>
<evidence type="ECO:0000256" key="4">
    <source>
        <dbReference type="ARBA" id="ARBA00022989"/>
    </source>
</evidence>
<feature type="transmembrane region" description="Helical" evidence="9">
    <location>
        <begin position="284"/>
        <end position="309"/>
    </location>
</feature>
<feature type="transmembrane region" description="Helical" evidence="9">
    <location>
        <begin position="180"/>
        <end position="205"/>
    </location>
</feature>
<evidence type="ECO:0000256" key="1">
    <source>
        <dbReference type="ARBA" id="ARBA00004651"/>
    </source>
</evidence>
<dbReference type="GO" id="GO:0005886">
    <property type="term" value="C:plasma membrane"/>
    <property type="evidence" value="ECO:0000318"/>
    <property type="project" value="GO_Central"/>
</dbReference>
<dbReference type="RefSeq" id="XP_002108298.1">
    <property type="nucleotide sequence ID" value="XM_002108262.1"/>
</dbReference>
<keyword evidence="12" id="KW-1185">Reference proteome</keyword>
<dbReference type="GeneID" id="6750236"/>